<keyword evidence="7" id="KW-0067">ATP-binding</keyword>
<keyword evidence="5" id="KW-0436">Ligase</keyword>
<dbReference type="GO" id="GO:0005829">
    <property type="term" value="C:cytosol"/>
    <property type="evidence" value="ECO:0007669"/>
    <property type="project" value="TreeGrafter"/>
</dbReference>
<evidence type="ECO:0000256" key="10">
    <source>
        <dbReference type="ARBA" id="ARBA00047937"/>
    </source>
</evidence>
<dbReference type="GO" id="GO:0006420">
    <property type="term" value="P:arginyl-tRNA aminoacylation"/>
    <property type="evidence" value="ECO:0007669"/>
    <property type="project" value="InterPro"/>
</dbReference>
<proteinExistence type="inferred from homology"/>
<sequence>MPELFLEIGAEEIPARFMSLALDYLEKEIPSFLKKNRIQASEPRVMGSPRRLVISFDEVGNQQEDIVETHFGPNVKLAYDEKGAPTKSALGFARGKGIDPSQLTLEKTPKGEVVCARIEKTGQPTATILNNFFPILISKIPFPKKMRWGNRETPFVRPLHWIVALFGSKPLNFSYEGIPCTDISRGHRFMHSDFFKVNGMDDYLKSCEKYFLMIDPVVRKKSIVDQVTSLANEVGGAVELDPELLEEVNYLVEYPFAIRGNFEKQFLELPRELLITTMKYHQKYFSLKNKHGDLLPYFITISNVQPGPGGEILRGNERVLRARLQDARFFFNEDRKKRLEDFVVLLKDVTFQKSLGTSYEKVNRIVALTEFLATEVCPEQIKQASRAAWLCKADLVTQMVYEFPELQGVIGGYYADHSGEDPEVGLAIKEHYRPAFSGDSPPSSPVGSIVSIADKLDTILGCIGVGLLPSGSEDPYGLRRHSLGIIQTIISQNWQVSLDALIQKGINLLKDKTKLTSDEIHMHTQVLFSQRYKTILIGEEYPYDAIDAVLSANIDSLVDVRQKVVALSDLKKQPYFEPLAITFRRVVSILNEESDGDIQTSLLSEPAEKKLYDEYRRVKEPVENHLSKKQFPQALEKIVEIKETVDEFFEHIMVMTKEDELRKNRLRLLKHISLLFSNIADFSKIVLK</sequence>
<evidence type="ECO:0000313" key="12">
    <source>
        <dbReference type="EMBL" id="SVA47023.1"/>
    </source>
</evidence>
<evidence type="ECO:0000256" key="2">
    <source>
        <dbReference type="ARBA" id="ARBA00008226"/>
    </source>
</evidence>
<evidence type="ECO:0000256" key="8">
    <source>
        <dbReference type="ARBA" id="ARBA00022917"/>
    </source>
</evidence>
<comment type="subcellular location">
    <subcellularLocation>
        <location evidence="1">Cytoplasm</location>
    </subcellularLocation>
</comment>
<dbReference type="GO" id="GO:0005524">
    <property type="term" value="F:ATP binding"/>
    <property type="evidence" value="ECO:0007669"/>
    <property type="project" value="UniProtKB-KW"/>
</dbReference>
<dbReference type="Pfam" id="PF05746">
    <property type="entry name" value="DALR_1"/>
    <property type="match status" value="1"/>
</dbReference>
<dbReference type="PANTHER" id="PTHR30075">
    <property type="entry name" value="GLYCYL-TRNA SYNTHETASE"/>
    <property type="match status" value="1"/>
</dbReference>
<dbReference type="PRINTS" id="PR01045">
    <property type="entry name" value="TRNASYNTHGB"/>
</dbReference>
<keyword evidence="9" id="KW-0030">Aminoacyl-tRNA synthetase</keyword>
<evidence type="ECO:0000256" key="6">
    <source>
        <dbReference type="ARBA" id="ARBA00022741"/>
    </source>
</evidence>
<organism evidence="12">
    <name type="scientific">marine metagenome</name>
    <dbReference type="NCBI Taxonomy" id="408172"/>
    <lineage>
        <taxon>unclassified sequences</taxon>
        <taxon>metagenomes</taxon>
        <taxon>ecological metagenomes</taxon>
    </lineage>
</organism>
<name>A0A381W540_9ZZZZ</name>
<keyword evidence="6" id="KW-0547">Nucleotide-binding</keyword>
<dbReference type="GO" id="GO:0004820">
    <property type="term" value="F:glycine-tRNA ligase activity"/>
    <property type="evidence" value="ECO:0007669"/>
    <property type="project" value="UniProtKB-EC"/>
</dbReference>
<comment type="similarity">
    <text evidence="2">Belongs to the class-II aminoacyl-tRNA synthetase family.</text>
</comment>
<dbReference type="PANTHER" id="PTHR30075:SF2">
    <property type="entry name" value="GLYCINE--TRNA LIGASE, CHLOROPLASTIC_MITOCHONDRIAL 2"/>
    <property type="match status" value="1"/>
</dbReference>
<dbReference type="InterPro" id="IPR008909">
    <property type="entry name" value="DALR_anticod-bd"/>
</dbReference>
<feature type="domain" description="DALR anticodon binding" evidence="11">
    <location>
        <begin position="583"/>
        <end position="678"/>
    </location>
</feature>
<dbReference type="EC" id="6.1.1.14" evidence="3"/>
<dbReference type="EMBL" id="UINC01010581">
    <property type="protein sequence ID" value="SVA47023.1"/>
    <property type="molecule type" value="Genomic_DNA"/>
</dbReference>
<gene>
    <name evidence="12" type="ORF">METZ01_LOCUS99877</name>
</gene>
<evidence type="ECO:0000256" key="7">
    <source>
        <dbReference type="ARBA" id="ARBA00022840"/>
    </source>
</evidence>
<dbReference type="AlphaFoldDB" id="A0A381W540"/>
<dbReference type="GO" id="GO:0006426">
    <property type="term" value="P:glycyl-tRNA aminoacylation"/>
    <property type="evidence" value="ECO:0007669"/>
    <property type="project" value="InterPro"/>
</dbReference>
<accession>A0A381W540</accession>
<reference evidence="12" key="1">
    <citation type="submission" date="2018-05" db="EMBL/GenBank/DDBJ databases">
        <authorList>
            <person name="Lanie J.A."/>
            <person name="Ng W.-L."/>
            <person name="Kazmierczak K.M."/>
            <person name="Andrzejewski T.M."/>
            <person name="Davidsen T.M."/>
            <person name="Wayne K.J."/>
            <person name="Tettelin H."/>
            <person name="Glass J.I."/>
            <person name="Rusch D."/>
            <person name="Podicherti R."/>
            <person name="Tsui H.-C.T."/>
            <person name="Winkler M.E."/>
        </authorList>
    </citation>
    <scope>NUCLEOTIDE SEQUENCE</scope>
</reference>
<keyword evidence="8" id="KW-0648">Protein biosynthesis</keyword>
<evidence type="ECO:0000256" key="3">
    <source>
        <dbReference type="ARBA" id="ARBA00012829"/>
    </source>
</evidence>
<dbReference type="GO" id="GO:0004814">
    <property type="term" value="F:arginine-tRNA ligase activity"/>
    <property type="evidence" value="ECO:0007669"/>
    <property type="project" value="InterPro"/>
</dbReference>
<dbReference type="HAMAP" id="MF_00255">
    <property type="entry name" value="Gly_tRNA_synth_beta"/>
    <property type="match status" value="1"/>
</dbReference>
<dbReference type="SUPFAM" id="SSF109604">
    <property type="entry name" value="HD-domain/PDEase-like"/>
    <property type="match status" value="1"/>
</dbReference>
<evidence type="ECO:0000256" key="9">
    <source>
        <dbReference type="ARBA" id="ARBA00023146"/>
    </source>
</evidence>
<evidence type="ECO:0000256" key="5">
    <source>
        <dbReference type="ARBA" id="ARBA00022598"/>
    </source>
</evidence>
<evidence type="ECO:0000256" key="1">
    <source>
        <dbReference type="ARBA" id="ARBA00004496"/>
    </source>
</evidence>
<comment type="catalytic activity">
    <reaction evidence="10">
        <text>tRNA(Gly) + glycine + ATP = glycyl-tRNA(Gly) + AMP + diphosphate</text>
        <dbReference type="Rhea" id="RHEA:16013"/>
        <dbReference type="Rhea" id="RHEA-COMP:9664"/>
        <dbReference type="Rhea" id="RHEA-COMP:9683"/>
        <dbReference type="ChEBI" id="CHEBI:30616"/>
        <dbReference type="ChEBI" id="CHEBI:33019"/>
        <dbReference type="ChEBI" id="CHEBI:57305"/>
        <dbReference type="ChEBI" id="CHEBI:78442"/>
        <dbReference type="ChEBI" id="CHEBI:78522"/>
        <dbReference type="ChEBI" id="CHEBI:456215"/>
        <dbReference type="EC" id="6.1.1.14"/>
    </reaction>
</comment>
<dbReference type="NCBIfam" id="TIGR00211">
    <property type="entry name" value="glyS"/>
    <property type="match status" value="1"/>
</dbReference>
<keyword evidence="4" id="KW-0963">Cytoplasm</keyword>
<dbReference type="Pfam" id="PF02092">
    <property type="entry name" value="tRNA_synt_2f"/>
    <property type="match status" value="1"/>
</dbReference>
<protein>
    <recommendedName>
        <fullName evidence="3">glycine--tRNA ligase</fullName>
        <ecNumber evidence="3">6.1.1.14</ecNumber>
    </recommendedName>
</protein>
<dbReference type="InterPro" id="IPR006194">
    <property type="entry name" value="Gly-tRNA-synth_heterodimer"/>
</dbReference>
<evidence type="ECO:0000256" key="4">
    <source>
        <dbReference type="ARBA" id="ARBA00022490"/>
    </source>
</evidence>
<dbReference type="PROSITE" id="PS50861">
    <property type="entry name" value="AA_TRNA_LIGASE_II_GLYAB"/>
    <property type="match status" value="1"/>
</dbReference>
<dbReference type="InterPro" id="IPR015944">
    <property type="entry name" value="Gly-tRNA-synth_bsu"/>
</dbReference>
<evidence type="ECO:0000259" key="11">
    <source>
        <dbReference type="Pfam" id="PF05746"/>
    </source>
</evidence>